<dbReference type="EMBL" id="KE123919">
    <property type="protein sequence ID" value="EPB90537.1"/>
    <property type="molecule type" value="Genomic_DNA"/>
</dbReference>
<sequence>MACPCIKTNTCSCANTGECKCGADCTCENCKAKQEHKDTCACKASGKGTARI</sequence>
<evidence type="ECO:0000313" key="2">
    <source>
        <dbReference type="Proteomes" id="UP000014254"/>
    </source>
</evidence>
<dbReference type="AlphaFoldDB" id="S2JPU5"/>
<dbReference type="Proteomes" id="UP000014254">
    <property type="component" value="Unassembled WGS sequence"/>
</dbReference>
<dbReference type="InParanoid" id="S2JPU5"/>
<protein>
    <submittedName>
        <fullName evidence="1">Uncharacterized protein</fullName>
    </submittedName>
</protein>
<proteinExistence type="predicted"/>
<name>S2JPU5_MUCC1</name>
<gene>
    <name evidence="1" type="ORF">HMPREF1544_02596</name>
</gene>
<keyword evidence="2" id="KW-1185">Reference proteome</keyword>
<organism evidence="1 2">
    <name type="scientific">Mucor circinelloides f. circinelloides (strain 1006PhL)</name>
    <name type="common">Mucormycosis agent</name>
    <name type="synonym">Calyptromyces circinelloides</name>
    <dbReference type="NCBI Taxonomy" id="1220926"/>
    <lineage>
        <taxon>Eukaryota</taxon>
        <taxon>Fungi</taxon>
        <taxon>Fungi incertae sedis</taxon>
        <taxon>Mucoromycota</taxon>
        <taxon>Mucoromycotina</taxon>
        <taxon>Mucoromycetes</taxon>
        <taxon>Mucorales</taxon>
        <taxon>Mucorineae</taxon>
        <taxon>Mucoraceae</taxon>
        <taxon>Mucor</taxon>
    </lineage>
</organism>
<dbReference type="VEuPathDB" id="FungiDB:HMPREF1544_02596"/>
<dbReference type="OrthoDB" id="2276362at2759"/>
<accession>S2JPU5</accession>
<evidence type="ECO:0000313" key="1">
    <source>
        <dbReference type="EMBL" id="EPB90537.1"/>
    </source>
</evidence>
<reference evidence="2" key="1">
    <citation type="submission" date="2013-05" db="EMBL/GenBank/DDBJ databases">
        <title>The Genome sequence of Mucor circinelloides f. circinelloides 1006PhL.</title>
        <authorList>
            <consortium name="The Broad Institute Genomics Platform"/>
            <person name="Cuomo C."/>
            <person name="Earl A."/>
            <person name="Findley K."/>
            <person name="Lee S.C."/>
            <person name="Walker B."/>
            <person name="Young S."/>
            <person name="Zeng Q."/>
            <person name="Gargeya S."/>
            <person name="Fitzgerald M."/>
            <person name="Haas B."/>
            <person name="Abouelleil A."/>
            <person name="Allen A.W."/>
            <person name="Alvarado L."/>
            <person name="Arachchi H.M."/>
            <person name="Berlin A.M."/>
            <person name="Chapman S.B."/>
            <person name="Gainer-Dewar J."/>
            <person name="Goldberg J."/>
            <person name="Griggs A."/>
            <person name="Gujja S."/>
            <person name="Hansen M."/>
            <person name="Howarth C."/>
            <person name="Imamovic A."/>
            <person name="Ireland A."/>
            <person name="Larimer J."/>
            <person name="McCowan C."/>
            <person name="Murphy C."/>
            <person name="Pearson M."/>
            <person name="Poon T.W."/>
            <person name="Priest M."/>
            <person name="Roberts A."/>
            <person name="Saif S."/>
            <person name="Shea T."/>
            <person name="Sisk P."/>
            <person name="Sykes S."/>
            <person name="Wortman J."/>
            <person name="Nusbaum C."/>
            <person name="Birren B."/>
        </authorList>
    </citation>
    <scope>NUCLEOTIDE SEQUENCE [LARGE SCALE GENOMIC DNA]</scope>
    <source>
        <strain evidence="2">1006PhL</strain>
    </source>
</reference>
<dbReference type="OMA" id="DACACKG"/>